<dbReference type="InterPro" id="IPR038071">
    <property type="entry name" value="UROD/MetE-like_sf"/>
</dbReference>
<dbReference type="SUPFAM" id="SSF51726">
    <property type="entry name" value="UROD/MetE-like"/>
    <property type="match status" value="1"/>
</dbReference>
<dbReference type="KEGG" id="vpy:HZI73_09580"/>
<dbReference type="Pfam" id="PF01208">
    <property type="entry name" value="URO-D"/>
    <property type="match status" value="1"/>
</dbReference>
<dbReference type="InterPro" id="IPR052024">
    <property type="entry name" value="Methanogen_methyltrans"/>
</dbReference>
<sequence length="344" mass="39689">MNSYEIMRRNIEFDNPDRIGLRFNSLGVSDVYRIYTQIPRHLRQEQHGQIQMNKKPRPFKNFMDEWGCQWDKDANAGSGDMGMVVGHPLSDWSKFDEIVFPDPYAEGRFDGLEEALSQAEDKYIQLNSPQCLFERMHFMRGFENLLMDIYTEPEKVEALADKIIDYQIGIVKEAHRLSKGKINCFDTTDDWGTQSSLLISPALWRQIFKPRYKRLMDVIKSCGMHIRFHTDGKVNDIMEDFIELGFDIVNIHQPQLLGIKEIGEKFAGRICFEAAVDIQATLPTGDKKAIEDEVKNLMKYWATPKGGLIAVEYRYLDAIGATKESLECALENFQKHGRLSIKTS</sequence>
<dbReference type="InterPro" id="IPR000257">
    <property type="entry name" value="Uroporphyrinogen_deCOase"/>
</dbReference>
<gene>
    <name evidence="2" type="ORF">HZI73_09580</name>
</gene>
<dbReference type="Gene3D" id="3.20.20.210">
    <property type="match status" value="1"/>
</dbReference>
<evidence type="ECO:0000313" key="3">
    <source>
        <dbReference type="Proteomes" id="UP000683246"/>
    </source>
</evidence>
<proteinExistence type="predicted"/>
<accession>A0A8J8MJ52</accession>
<dbReference type="GO" id="GO:0006779">
    <property type="term" value="P:porphyrin-containing compound biosynthetic process"/>
    <property type="evidence" value="ECO:0007669"/>
    <property type="project" value="InterPro"/>
</dbReference>
<reference evidence="2" key="1">
    <citation type="submission" date="2020-07" db="EMBL/GenBank/DDBJ databases">
        <title>Vallitalea pronyensis genome.</title>
        <authorList>
            <person name="Postec A."/>
        </authorList>
    </citation>
    <scope>NUCLEOTIDE SEQUENCE</scope>
    <source>
        <strain evidence="2">FatNI3</strain>
    </source>
</reference>
<dbReference type="GO" id="GO:0004853">
    <property type="term" value="F:uroporphyrinogen decarboxylase activity"/>
    <property type="evidence" value="ECO:0007669"/>
    <property type="project" value="InterPro"/>
</dbReference>
<feature type="domain" description="Uroporphyrinogen decarboxylase (URO-D)" evidence="1">
    <location>
        <begin position="84"/>
        <end position="309"/>
    </location>
</feature>
<protein>
    <recommendedName>
        <fullName evidence="1">Uroporphyrinogen decarboxylase (URO-D) domain-containing protein</fullName>
    </recommendedName>
</protein>
<dbReference type="Proteomes" id="UP000683246">
    <property type="component" value="Chromosome"/>
</dbReference>
<dbReference type="PANTHER" id="PTHR47099:SF1">
    <property type="entry name" value="METHYLCOBAMIDE:COM METHYLTRANSFERASE MTBA"/>
    <property type="match status" value="1"/>
</dbReference>
<evidence type="ECO:0000259" key="1">
    <source>
        <dbReference type="Pfam" id="PF01208"/>
    </source>
</evidence>
<dbReference type="RefSeq" id="WP_212698024.1">
    <property type="nucleotide sequence ID" value="NZ_CP058649.1"/>
</dbReference>
<evidence type="ECO:0000313" key="2">
    <source>
        <dbReference type="EMBL" id="QUI22534.1"/>
    </source>
</evidence>
<dbReference type="PANTHER" id="PTHR47099">
    <property type="entry name" value="METHYLCOBAMIDE:COM METHYLTRANSFERASE MTBA"/>
    <property type="match status" value="1"/>
</dbReference>
<dbReference type="AlphaFoldDB" id="A0A8J8MJ52"/>
<organism evidence="2 3">
    <name type="scientific">Vallitalea pronyensis</name>
    <dbReference type="NCBI Taxonomy" id="1348613"/>
    <lineage>
        <taxon>Bacteria</taxon>
        <taxon>Bacillati</taxon>
        <taxon>Bacillota</taxon>
        <taxon>Clostridia</taxon>
        <taxon>Lachnospirales</taxon>
        <taxon>Vallitaleaceae</taxon>
        <taxon>Vallitalea</taxon>
    </lineage>
</organism>
<name>A0A8J8MJ52_9FIRM</name>
<keyword evidence="3" id="KW-1185">Reference proteome</keyword>
<dbReference type="EMBL" id="CP058649">
    <property type="protein sequence ID" value="QUI22534.1"/>
    <property type="molecule type" value="Genomic_DNA"/>
</dbReference>